<evidence type="ECO:0000313" key="3">
    <source>
        <dbReference type="Proteomes" id="UP000264702"/>
    </source>
</evidence>
<dbReference type="InterPro" id="IPR029060">
    <property type="entry name" value="PIN-like_dom_sf"/>
</dbReference>
<dbReference type="Proteomes" id="UP000264702">
    <property type="component" value="Unassembled WGS sequence"/>
</dbReference>
<dbReference type="Pfam" id="PF13470">
    <property type="entry name" value="PIN_3"/>
    <property type="match status" value="1"/>
</dbReference>
<accession>A0A372IPR5</accession>
<dbReference type="PANTHER" id="PTHR34610">
    <property type="entry name" value="SSL7007 PROTEIN"/>
    <property type="match status" value="1"/>
</dbReference>
<proteinExistence type="predicted"/>
<dbReference type="EMBL" id="QVQT01000003">
    <property type="protein sequence ID" value="RFU16868.1"/>
    <property type="molecule type" value="Genomic_DNA"/>
</dbReference>
<protein>
    <submittedName>
        <fullName evidence="2">Putative toxin-antitoxin system toxin component, PIN family</fullName>
    </submittedName>
</protein>
<reference evidence="2 3" key="1">
    <citation type="submission" date="2018-08" db="EMBL/GenBank/DDBJ databases">
        <title>Acidipila sp. 4G-K13, an acidobacterium isolated from forest soil.</title>
        <authorList>
            <person name="Gao Z.-H."/>
            <person name="Qiu L.-H."/>
        </authorList>
    </citation>
    <scope>NUCLEOTIDE SEQUENCE [LARGE SCALE GENOMIC DNA]</scope>
    <source>
        <strain evidence="2 3">4G-K13</strain>
    </source>
</reference>
<evidence type="ECO:0000313" key="2">
    <source>
        <dbReference type="EMBL" id="RFU16868.1"/>
    </source>
</evidence>
<feature type="domain" description="PIN" evidence="1">
    <location>
        <begin position="5"/>
        <end position="123"/>
    </location>
</feature>
<evidence type="ECO:0000259" key="1">
    <source>
        <dbReference type="SMART" id="SM00670"/>
    </source>
</evidence>
<gene>
    <name evidence="2" type="ORF">D0Y96_08985</name>
</gene>
<organism evidence="2 3">
    <name type="scientific">Paracidobacterium acidisoli</name>
    <dbReference type="NCBI Taxonomy" id="2303751"/>
    <lineage>
        <taxon>Bacteria</taxon>
        <taxon>Pseudomonadati</taxon>
        <taxon>Acidobacteriota</taxon>
        <taxon>Terriglobia</taxon>
        <taxon>Terriglobales</taxon>
        <taxon>Acidobacteriaceae</taxon>
        <taxon>Paracidobacterium</taxon>
    </lineage>
</organism>
<dbReference type="PANTHER" id="PTHR34610:SF4">
    <property type="entry name" value="SLL8027 PROTEIN"/>
    <property type="match status" value="1"/>
</dbReference>
<keyword evidence="3" id="KW-1185">Reference proteome</keyword>
<sequence>MPVSRRVILDTSVLVSAALRPESIPHQALQEALAVCAVCASAETLAELERILSLEKFNRYLNRTLCLEFVALIRRHIHLFTVQDSDFEAVNPPCRDPGDNKFLALAIAAEADALVSSDDDLLVLHPWRGMKIVTPADFLAHSKALPRKSAESK</sequence>
<dbReference type="NCBIfam" id="TIGR00305">
    <property type="entry name" value="putative toxin-antitoxin system toxin component, PIN family"/>
    <property type="match status" value="1"/>
</dbReference>
<dbReference type="OrthoDB" id="9792229at2"/>
<dbReference type="SUPFAM" id="SSF88723">
    <property type="entry name" value="PIN domain-like"/>
    <property type="match status" value="1"/>
</dbReference>
<name>A0A372IPR5_9BACT</name>
<comment type="caution">
    <text evidence="2">The sequence shown here is derived from an EMBL/GenBank/DDBJ whole genome shotgun (WGS) entry which is preliminary data.</text>
</comment>
<dbReference type="AlphaFoldDB" id="A0A372IPR5"/>
<dbReference type="InterPro" id="IPR002716">
    <property type="entry name" value="PIN_dom"/>
</dbReference>
<dbReference type="SMART" id="SM00670">
    <property type="entry name" value="PINc"/>
    <property type="match status" value="1"/>
</dbReference>
<dbReference type="InterPro" id="IPR002850">
    <property type="entry name" value="PIN_toxin-like"/>
</dbReference>